<keyword evidence="8 17" id="KW-0521">NADP</keyword>
<evidence type="ECO:0000256" key="17">
    <source>
        <dbReference type="HAMAP-Rule" id="MF_01965"/>
    </source>
</evidence>
<dbReference type="Gene3D" id="3.40.1190.20">
    <property type="match status" value="1"/>
</dbReference>
<feature type="binding site" evidence="17">
    <location>
        <position position="274"/>
    </location>
    <ligand>
        <name>(6S)-NADPHX</name>
        <dbReference type="ChEBI" id="CHEBI:64076"/>
    </ligand>
</feature>
<dbReference type="NCBIfam" id="TIGR00197">
    <property type="entry name" value="yjeF_nterm"/>
    <property type="match status" value="1"/>
</dbReference>
<dbReference type="HAMAP" id="MF_01966">
    <property type="entry name" value="NADHX_epimerase"/>
    <property type="match status" value="1"/>
</dbReference>
<evidence type="ECO:0000256" key="8">
    <source>
        <dbReference type="ARBA" id="ARBA00022857"/>
    </source>
</evidence>
<feature type="binding site" evidence="18">
    <location>
        <begin position="142"/>
        <end position="148"/>
    </location>
    <ligand>
        <name>(6S)-NADPHX</name>
        <dbReference type="ChEBI" id="CHEBI:64076"/>
    </ligand>
</feature>
<evidence type="ECO:0000259" key="21">
    <source>
        <dbReference type="PROSITE" id="PS51385"/>
    </source>
</evidence>
<dbReference type="EMBL" id="PXNN01000013">
    <property type="protein sequence ID" value="PSF07902.1"/>
    <property type="molecule type" value="Genomic_DNA"/>
</dbReference>
<comment type="caution">
    <text evidence="22">The sequence shown here is derived from an EMBL/GenBank/DDBJ whole genome shotgun (WGS) entry which is preliminary data.</text>
</comment>
<evidence type="ECO:0000256" key="19">
    <source>
        <dbReference type="PIRNR" id="PIRNR017184"/>
    </source>
</evidence>
<comment type="catalytic activity">
    <reaction evidence="16 17 19">
        <text>(6S)-NADPHX + ADP = AMP + phosphate + NADPH + H(+)</text>
        <dbReference type="Rhea" id="RHEA:32235"/>
        <dbReference type="ChEBI" id="CHEBI:15378"/>
        <dbReference type="ChEBI" id="CHEBI:43474"/>
        <dbReference type="ChEBI" id="CHEBI:57783"/>
        <dbReference type="ChEBI" id="CHEBI:64076"/>
        <dbReference type="ChEBI" id="CHEBI:456215"/>
        <dbReference type="ChEBI" id="CHEBI:456216"/>
        <dbReference type="EC" id="4.2.1.136"/>
    </reaction>
</comment>
<proteinExistence type="inferred from homology"/>
<evidence type="ECO:0000256" key="11">
    <source>
        <dbReference type="ARBA" id="ARBA00023235"/>
    </source>
</evidence>
<name>A0A2T1KED6_9GAMM</name>
<dbReference type="EC" id="5.1.99.6" evidence="19"/>
<dbReference type="InterPro" id="IPR017953">
    <property type="entry name" value="Carbohydrate_kinase_pred_CS"/>
</dbReference>
<comment type="similarity">
    <text evidence="17">Belongs to the NnrD/CARKD family.</text>
</comment>
<comment type="catalytic activity">
    <reaction evidence="1 18 19">
        <text>(6R)-NADHX = (6S)-NADHX</text>
        <dbReference type="Rhea" id="RHEA:32215"/>
        <dbReference type="ChEBI" id="CHEBI:64074"/>
        <dbReference type="ChEBI" id="CHEBI:64075"/>
        <dbReference type="EC" id="5.1.99.6"/>
    </reaction>
</comment>
<keyword evidence="5 18" id="KW-0479">Metal-binding</keyword>
<dbReference type="InterPro" id="IPR029056">
    <property type="entry name" value="Ribokinase-like"/>
</dbReference>
<evidence type="ECO:0000256" key="14">
    <source>
        <dbReference type="ARBA" id="ARBA00025153"/>
    </source>
</evidence>
<dbReference type="GO" id="GO:0005524">
    <property type="term" value="F:ATP binding"/>
    <property type="evidence" value="ECO:0007669"/>
    <property type="project" value="UniProtKB-UniRule"/>
</dbReference>
<dbReference type="GO" id="GO:0046872">
    <property type="term" value="F:metal ion binding"/>
    <property type="evidence" value="ECO:0007669"/>
    <property type="project" value="UniProtKB-UniRule"/>
</dbReference>
<comment type="function">
    <text evidence="18">Catalyzes the epimerization of the S- and R-forms of NAD(P)HX, a damaged form of NAD(P)H that is a result of enzymatic or heat-dependent hydration. This is a prerequisite for the S-specific NAD(P)H-hydrate dehydratase to allow the repair of both epimers of NAD(P)HX.</text>
</comment>
<reference evidence="22 23" key="1">
    <citation type="submission" date="2018-03" db="EMBL/GenBank/DDBJ databases">
        <title>Marinobacter brunus sp. nov., a marine bacterium of Gamma-proteobacteria isolated from the surface seawater of the South China Sea.</title>
        <authorList>
            <person name="Cheng H."/>
            <person name="Wu Y.-H."/>
            <person name="Xamxidin M."/>
            <person name="Xu X.-W."/>
        </authorList>
    </citation>
    <scope>NUCLEOTIDE SEQUENCE [LARGE SCALE GENOMIC DNA]</scope>
    <source>
        <strain evidence="22 23">JCM 30472</strain>
    </source>
</reference>
<dbReference type="NCBIfam" id="TIGR00196">
    <property type="entry name" value="yjeF_cterm"/>
    <property type="match status" value="1"/>
</dbReference>
<dbReference type="PROSITE" id="PS51385">
    <property type="entry name" value="YJEF_N"/>
    <property type="match status" value="1"/>
</dbReference>
<keyword evidence="12 17" id="KW-0456">Lyase</keyword>
<evidence type="ECO:0000256" key="18">
    <source>
        <dbReference type="HAMAP-Rule" id="MF_01966"/>
    </source>
</evidence>
<keyword evidence="9 18" id="KW-0630">Potassium</keyword>
<evidence type="ECO:0000256" key="16">
    <source>
        <dbReference type="ARBA" id="ARBA00049209"/>
    </source>
</evidence>
<protein>
    <recommendedName>
        <fullName evidence="19">Bifunctional NAD(P)H-hydrate repair enzyme</fullName>
    </recommendedName>
    <alternativeName>
        <fullName evidence="19">Nicotinamide nucleotide repair protein</fullName>
    </alternativeName>
    <domain>
        <recommendedName>
            <fullName evidence="19">ADP-dependent (S)-NAD(P)H-hydrate dehydratase</fullName>
            <ecNumber evidence="19">4.2.1.136</ecNumber>
        </recommendedName>
        <alternativeName>
            <fullName evidence="19">ADP-dependent NAD(P)HX dehydratase</fullName>
        </alternativeName>
    </domain>
    <domain>
        <recommendedName>
            <fullName evidence="19">NAD(P)H-hydrate epimerase</fullName>
            <ecNumber evidence="19">5.1.99.6</ecNumber>
        </recommendedName>
    </domain>
</protein>
<keyword evidence="11 18" id="KW-0413">Isomerase</keyword>
<keyword evidence="10 17" id="KW-0520">NAD</keyword>
<organism evidence="22 23">
    <name type="scientific">Marinobacter halophilus</name>
    <dbReference type="NCBI Taxonomy" id="1323740"/>
    <lineage>
        <taxon>Bacteria</taxon>
        <taxon>Pseudomonadati</taxon>
        <taxon>Pseudomonadota</taxon>
        <taxon>Gammaproteobacteria</taxon>
        <taxon>Pseudomonadales</taxon>
        <taxon>Marinobacteraceae</taxon>
        <taxon>Marinobacter</taxon>
    </lineage>
</organism>
<keyword evidence="23" id="KW-1185">Reference proteome</keyword>
<evidence type="ECO:0000256" key="7">
    <source>
        <dbReference type="ARBA" id="ARBA00022840"/>
    </source>
</evidence>
<evidence type="ECO:0000313" key="23">
    <source>
        <dbReference type="Proteomes" id="UP000238385"/>
    </source>
</evidence>
<evidence type="ECO:0000256" key="9">
    <source>
        <dbReference type="ARBA" id="ARBA00022958"/>
    </source>
</evidence>
<dbReference type="AlphaFoldDB" id="A0A2T1KED6"/>
<feature type="binding site" evidence="18">
    <location>
        <position position="171"/>
    </location>
    <ligand>
        <name>(6S)-NADPHX</name>
        <dbReference type="ChEBI" id="CHEBI:64076"/>
    </ligand>
</feature>
<evidence type="ECO:0000256" key="10">
    <source>
        <dbReference type="ARBA" id="ARBA00023027"/>
    </source>
</evidence>
<evidence type="ECO:0000259" key="20">
    <source>
        <dbReference type="PROSITE" id="PS51383"/>
    </source>
</evidence>
<dbReference type="GO" id="GO:0046496">
    <property type="term" value="P:nicotinamide nucleotide metabolic process"/>
    <property type="evidence" value="ECO:0007669"/>
    <property type="project" value="UniProtKB-UniRule"/>
</dbReference>
<feature type="binding site" evidence="17">
    <location>
        <begin position="419"/>
        <end position="423"/>
    </location>
    <ligand>
        <name>AMP</name>
        <dbReference type="ChEBI" id="CHEBI:456215"/>
    </ligand>
</feature>
<feature type="binding site" evidence="17">
    <location>
        <position position="335"/>
    </location>
    <ligand>
        <name>(6S)-NADPHX</name>
        <dbReference type="ChEBI" id="CHEBI:64076"/>
    </ligand>
</feature>
<dbReference type="InterPro" id="IPR004443">
    <property type="entry name" value="YjeF_N_dom"/>
</dbReference>
<dbReference type="HAMAP" id="MF_01965">
    <property type="entry name" value="NADHX_dehydratase"/>
    <property type="match status" value="1"/>
</dbReference>
<comment type="cofactor">
    <cofactor evidence="17">
        <name>Mg(2+)</name>
        <dbReference type="ChEBI" id="CHEBI:18420"/>
    </cofactor>
</comment>
<evidence type="ECO:0000256" key="12">
    <source>
        <dbReference type="ARBA" id="ARBA00023239"/>
    </source>
</evidence>
<dbReference type="OrthoDB" id="9806925at2"/>
<dbReference type="GO" id="GO:0052855">
    <property type="term" value="F:ADP-dependent NAD(P)H-hydrate dehydratase activity"/>
    <property type="evidence" value="ECO:0007669"/>
    <property type="project" value="UniProtKB-UniRule"/>
</dbReference>
<dbReference type="CDD" id="cd01171">
    <property type="entry name" value="YXKO-related"/>
    <property type="match status" value="1"/>
</dbReference>
<dbReference type="Proteomes" id="UP000238385">
    <property type="component" value="Unassembled WGS sequence"/>
</dbReference>
<feature type="binding site" evidence="17">
    <location>
        <position position="448"/>
    </location>
    <ligand>
        <name>AMP</name>
        <dbReference type="ChEBI" id="CHEBI:456215"/>
    </ligand>
</feature>
<comment type="similarity">
    <text evidence="18">Belongs to the NnrE/AIBP family.</text>
</comment>
<dbReference type="EC" id="4.2.1.136" evidence="19"/>
<comment type="similarity">
    <text evidence="4 19">In the C-terminal section; belongs to the NnrD/CARKD family.</text>
</comment>
<dbReference type="InterPro" id="IPR030677">
    <property type="entry name" value="Nnr"/>
</dbReference>
<dbReference type="GO" id="GO:0052856">
    <property type="term" value="F:NAD(P)HX epimerase activity"/>
    <property type="evidence" value="ECO:0007669"/>
    <property type="project" value="UniProtKB-UniRule"/>
</dbReference>
<evidence type="ECO:0000256" key="6">
    <source>
        <dbReference type="ARBA" id="ARBA00022741"/>
    </source>
</evidence>
<keyword evidence="7 17" id="KW-0067">ATP-binding</keyword>
<feature type="domain" description="YjeF C-terminal" evidence="20">
    <location>
        <begin position="239"/>
        <end position="508"/>
    </location>
</feature>
<accession>A0A2T1KED6</accession>
<evidence type="ECO:0000256" key="2">
    <source>
        <dbReference type="ARBA" id="ARBA00000909"/>
    </source>
</evidence>
<evidence type="ECO:0000256" key="3">
    <source>
        <dbReference type="ARBA" id="ARBA00006001"/>
    </source>
</evidence>
<gene>
    <name evidence="18" type="primary">nnrE</name>
    <name evidence="17" type="synonym">nnrD</name>
    <name evidence="22" type="ORF">C7H08_10905</name>
</gene>
<comment type="function">
    <text evidence="17">Catalyzes the dehydration of the S-form of NAD(P)HX at the expense of ADP, which is converted to AMP. Together with NAD(P)HX epimerase, which catalyzes the epimerization of the S- and R-forms, the enzyme allows the repair of both epimers of NAD(P)HX, a damaged form of NAD(P)H that is a result of enzymatic or heat-dependent hydration.</text>
</comment>
<dbReference type="PANTHER" id="PTHR12592">
    <property type="entry name" value="ATP-DEPENDENT (S)-NAD(P)H-HYDRATE DEHYDRATASE FAMILY MEMBER"/>
    <property type="match status" value="1"/>
</dbReference>
<comment type="function">
    <text evidence="14 19">Bifunctional enzyme that catalyzes the epimerization of the S- and R-forms of NAD(P)HX and the dehydration of the S-form of NAD(P)HX at the expense of ADP, which is converted to AMP. This allows the repair of both epimers of NAD(P)HX, a damaged form of NAD(P)H that is a result of enzymatic or heat-dependent hydration.</text>
</comment>
<comment type="subunit">
    <text evidence="17">Homotetramer.</text>
</comment>
<feature type="binding site" evidence="18">
    <location>
        <position position="138"/>
    </location>
    <ligand>
        <name>K(+)</name>
        <dbReference type="ChEBI" id="CHEBI:29103"/>
    </ligand>
</feature>
<evidence type="ECO:0000313" key="22">
    <source>
        <dbReference type="EMBL" id="PSF07902.1"/>
    </source>
</evidence>
<comment type="catalytic activity">
    <reaction evidence="2 18 19">
        <text>(6R)-NADPHX = (6S)-NADPHX</text>
        <dbReference type="Rhea" id="RHEA:32227"/>
        <dbReference type="ChEBI" id="CHEBI:64076"/>
        <dbReference type="ChEBI" id="CHEBI:64077"/>
        <dbReference type="EC" id="5.1.99.6"/>
    </reaction>
</comment>
<keyword evidence="6 17" id="KW-0547">Nucleotide-binding</keyword>
<dbReference type="GO" id="GO:0110051">
    <property type="term" value="P:metabolite repair"/>
    <property type="evidence" value="ECO:0007669"/>
    <property type="project" value="TreeGrafter"/>
</dbReference>
<feature type="binding site" evidence="18">
    <location>
        <position position="68"/>
    </location>
    <ligand>
        <name>K(+)</name>
        <dbReference type="ChEBI" id="CHEBI:29103"/>
    </ligand>
</feature>
<comment type="cofactor">
    <cofactor evidence="18 19">
        <name>K(+)</name>
        <dbReference type="ChEBI" id="CHEBI:29103"/>
    </cofactor>
    <text evidence="18 19">Binds 1 potassium ion per subunit.</text>
</comment>
<dbReference type="SUPFAM" id="SSF64153">
    <property type="entry name" value="YjeF N-terminal domain-like"/>
    <property type="match status" value="1"/>
</dbReference>
<feature type="binding site" evidence="18">
    <location>
        <begin position="67"/>
        <end position="71"/>
    </location>
    <ligand>
        <name>(6S)-NADPHX</name>
        <dbReference type="ChEBI" id="CHEBI:64076"/>
    </ligand>
</feature>
<evidence type="ECO:0000256" key="1">
    <source>
        <dbReference type="ARBA" id="ARBA00000013"/>
    </source>
</evidence>
<comment type="similarity">
    <text evidence="3 19">In the N-terminal section; belongs to the NnrE/AIBP family.</text>
</comment>
<feature type="binding site" evidence="18">
    <location>
        <position position="174"/>
    </location>
    <ligand>
        <name>K(+)</name>
        <dbReference type="ChEBI" id="CHEBI:29103"/>
    </ligand>
</feature>
<feature type="domain" description="YjeF N-terminal" evidence="21">
    <location>
        <begin position="19"/>
        <end position="228"/>
    </location>
</feature>
<keyword evidence="13" id="KW-0511">Multifunctional enzyme</keyword>
<dbReference type="PROSITE" id="PS51383">
    <property type="entry name" value="YJEF_C_3"/>
    <property type="match status" value="1"/>
</dbReference>
<dbReference type="PANTHER" id="PTHR12592:SF0">
    <property type="entry name" value="ATP-DEPENDENT (S)-NAD(P)H-HYDRATE DEHYDRATASE"/>
    <property type="match status" value="1"/>
</dbReference>
<dbReference type="InterPro" id="IPR000631">
    <property type="entry name" value="CARKD"/>
</dbReference>
<comment type="catalytic activity">
    <reaction evidence="15 17 19">
        <text>(6S)-NADHX + ADP = AMP + phosphate + NADH + H(+)</text>
        <dbReference type="Rhea" id="RHEA:32223"/>
        <dbReference type="ChEBI" id="CHEBI:15378"/>
        <dbReference type="ChEBI" id="CHEBI:43474"/>
        <dbReference type="ChEBI" id="CHEBI:57945"/>
        <dbReference type="ChEBI" id="CHEBI:64074"/>
        <dbReference type="ChEBI" id="CHEBI:456215"/>
        <dbReference type="ChEBI" id="CHEBI:456216"/>
        <dbReference type="EC" id="4.2.1.136"/>
    </reaction>
</comment>
<evidence type="ECO:0000256" key="13">
    <source>
        <dbReference type="ARBA" id="ARBA00023268"/>
    </source>
</evidence>
<dbReference type="Pfam" id="PF01256">
    <property type="entry name" value="Carb_kinase"/>
    <property type="match status" value="1"/>
</dbReference>
<feature type="binding site" evidence="17">
    <location>
        <position position="449"/>
    </location>
    <ligand>
        <name>(6S)-NADPHX</name>
        <dbReference type="ChEBI" id="CHEBI:64076"/>
    </ligand>
</feature>
<dbReference type="InterPro" id="IPR036652">
    <property type="entry name" value="YjeF_N_dom_sf"/>
</dbReference>
<comment type="caution">
    <text evidence="18">Lacks conserved residue(s) required for the propagation of feature annotation.</text>
</comment>
<dbReference type="SUPFAM" id="SSF53613">
    <property type="entry name" value="Ribokinase-like"/>
    <property type="match status" value="1"/>
</dbReference>
<dbReference type="PROSITE" id="PS01050">
    <property type="entry name" value="YJEF_C_2"/>
    <property type="match status" value="1"/>
</dbReference>
<evidence type="ECO:0000256" key="5">
    <source>
        <dbReference type="ARBA" id="ARBA00022723"/>
    </source>
</evidence>
<dbReference type="PIRSF" id="PIRSF017184">
    <property type="entry name" value="Nnr"/>
    <property type="match status" value="1"/>
</dbReference>
<dbReference type="RefSeq" id="WP_106671769.1">
    <property type="nucleotide sequence ID" value="NZ_BMFE01000001.1"/>
</dbReference>
<feature type="binding site" evidence="17">
    <location>
        <position position="382"/>
    </location>
    <ligand>
        <name>(6S)-NADPHX</name>
        <dbReference type="ChEBI" id="CHEBI:64076"/>
    </ligand>
</feature>
<dbReference type="Pfam" id="PF03853">
    <property type="entry name" value="YjeF_N"/>
    <property type="match status" value="1"/>
</dbReference>
<evidence type="ECO:0000256" key="4">
    <source>
        <dbReference type="ARBA" id="ARBA00009524"/>
    </source>
</evidence>
<sequence length="520" mass="54073">MFTRTAHSLPEALYSADSVRAMDRYLIDQQGVDGFELMQSAARSAFRQLIKHWPAPDSVLIFCGAGNNGGDGYLVAANARRHGLLVECIAVAPTGKLQGDALKALNKARADGVPIAELNELNEADISRQLSSAGLVVDAMLGTGVTGAPREPVAGIIRQINRSALPVLAVDMPSGLDATTGSAEGEVVHAQLTVTFIGSKAGLYTGAGAGVCGKVVFDALDTGHDVTESGEQPISALHSWQDCRHWLPVRPMNAHKGRFGHVLVVAGDRGFGGAGIMAAEAASRTGAGLVSLVTRPEHVTAALARCPFLMVHGVVHGSGLKSLLAKADVLVCGPGMGQSAWGQQMLQQVLASGKPRVLDADALNLMAAREPVAADNHILTPHPGEAARLLGCKVHEIEADRLSAGRRIQKIWGGVVLLKGAGTVVVGDHGQSSIIAGGNPGMATGGMGDVLSGMIGALMGQMADPERVTVMAAALHLAAADYAAQQVGYMGLTPADVIDAVPRVLRKTERVDRNHDREQL</sequence>
<evidence type="ECO:0000256" key="15">
    <source>
        <dbReference type="ARBA" id="ARBA00048238"/>
    </source>
</evidence>
<dbReference type="Gene3D" id="3.40.50.10260">
    <property type="entry name" value="YjeF N-terminal domain"/>
    <property type="match status" value="1"/>
</dbReference>